<comment type="caution">
    <text evidence="1">The sequence shown here is derived from an EMBL/GenBank/DDBJ whole genome shotgun (WGS) entry which is preliminary data.</text>
</comment>
<dbReference type="AlphaFoldDB" id="A0A8X6I8F6"/>
<evidence type="ECO:0000313" key="1">
    <source>
        <dbReference type="EMBL" id="GFR00045.1"/>
    </source>
</evidence>
<sequence>MASFKRVFQSNEDENGACVVGAVAYAGKFYLFYWLGALFADATGMKLQEFQKEKFQKRKSGPRLLVENVD</sequence>
<name>A0A8X6I8F6_TRICU</name>
<organism evidence="1 2">
    <name type="scientific">Trichonephila clavata</name>
    <name type="common">Joro spider</name>
    <name type="synonym">Nephila clavata</name>
    <dbReference type="NCBI Taxonomy" id="2740835"/>
    <lineage>
        <taxon>Eukaryota</taxon>
        <taxon>Metazoa</taxon>
        <taxon>Ecdysozoa</taxon>
        <taxon>Arthropoda</taxon>
        <taxon>Chelicerata</taxon>
        <taxon>Arachnida</taxon>
        <taxon>Araneae</taxon>
        <taxon>Araneomorphae</taxon>
        <taxon>Entelegynae</taxon>
        <taxon>Araneoidea</taxon>
        <taxon>Nephilidae</taxon>
        <taxon>Trichonephila</taxon>
    </lineage>
</organism>
<keyword evidence="2" id="KW-1185">Reference proteome</keyword>
<accession>A0A8X6I8F6</accession>
<reference evidence="1" key="1">
    <citation type="submission" date="2020-07" db="EMBL/GenBank/DDBJ databases">
        <title>Multicomponent nature underlies the extraordinary mechanical properties of spider dragline silk.</title>
        <authorList>
            <person name="Kono N."/>
            <person name="Nakamura H."/>
            <person name="Mori M."/>
            <person name="Yoshida Y."/>
            <person name="Ohtoshi R."/>
            <person name="Malay A.D."/>
            <person name="Moran D.A.P."/>
            <person name="Tomita M."/>
            <person name="Numata K."/>
            <person name="Arakawa K."/>
        </authorList>
    </citation>
    <scope>NUCLEOTIDE SEQUENCE</scope>
</reference>
<gene>
    <name evidence="1" type="ORF">TNCT_154341</name>
</gene>
<dbReference type="Proteomes" id="UP000887116">
    <property type="component" value="Unassembled WGS sequence"/>
</dbReference>
<dbReference type="EMBL" id="BMAO01034953">
    <property type="protein sequence ID" value="GFR00045.1"/>
    <property type="molecule type" value="Genomic_DNA"/>
</dbReference>
<evidence type="ECO:0000313" key="2">
    <source>
        <dbReference type="Proteomes" id="UP000887116"/>
    </source>
</evidence>
<proteinExistence type="predicted"/>
<protein>
    <submittedName>
        <fullName evidence="1">Uncharacterized protein</fullName>
    </submittedName>
</protein>